<feature type="domain" description="Autotransporter" evidence="1">
    <location>
        <begin position="130"/>
        <end position="407"/>
    </location>
</feature>
<evidence type="ECO:0000313" key="2">
    <source>
        <dbReference type="EMBL" id="MBO0906392.1"/>
    </source>
</evidence>
<dbReference type="InterPro" id="IPR006315">
    <property type="entry name" value="OM_autotransptr_brl_dom"/>
</dbReference>
<dbReference type="SUPFAM" id="SSF103515">
    <property type="entry name" value="Autotransporter"/>
    <property type="match status" value="1"/>
</dbReference>
<accession>A0ABS3J9P4</accession>
<dbReference type="RefSeq" id="WP_207353024.1">
    <property type="nucleotide sequence ID" value="NZ_JAFMPY010000041.1"/>
</dbReference>
<sequence length="407" mass="41773">MQMEQIRPSCGGPAWHRVAGAVRSLPAAALLVVAALPVARPADADGLDDDGRAFAVASIARQGALALRLAAGQTDNLKSHLEGLRNDACGPVAVAVSLGETDATAAWESLLDADDATRSKTLATPASTKRCANAARAWTGGSLTLANGAPDTSGRDFQRLESNLSAGLDARLGADLAVGLALGGSNGDTIESDGRTRGSAGLGAMAAYASYHPTASTFAEGAVGAARLEMSDRVVGAGDALSGHVEHPGLAGFLTASIGRLDRWGDLKLSPYLKATGQIARLGETSQTIGTASYREGPQYAARLSGTVGLDAAMPVRRLPDWIAVEPTAGVEIGYALDDLAPTAITASQDAGAEEIGGSLSTSRMLRLDVGTNVTLFQELSLSLDLETQPIAEGRPKTLRISSSWDF</sequence>
<gene>
    <name evidence="2" type="ORF">J1C47_22305</name>
</gene>
<dbReference type="InterPro" id="IPR005546">
    <property type="entry name" value="Autotransporte_beta"/>
</dbReference>
<dbReference type="NCBIfam" id="TIGR01414">
    <property type="entry name" value="autotrans_barl"/>
    <property type="match status" value="1"/>
</dbReference>
<dbReference type="Proteomes" id="UP000664288">
    <property type="component" value="Unassembled WGS sequence"/>
</dbReference>
<comment type="caution">
    <text evidence="2">The sequence shown here is derived from an EMBL/GenBank/DDBJ whole genome shotgun (WGS) entry which is preliminary data.</text>
</comment>
<evidence type="ECO:0000259" key="1">
    <source>
        <dbReference type="PROSITE" id="PS51208"/>
    </source>
</evidence>
<evidence type="ECO:0000313" key="3">
    <source>
        <dbReference type="Proteomes" id="UP000664288"/>
    </source>
</evidence>
<name>A0ABS3J9P4_9HYPH</name>
<proteinExistence type="predicted"/>
<dbReference type="InterPro" id="IPR036709">
    <property type="entry name" value="Autotransporte_beta_dom_sf"/>
</dbReference>
<reference evidence="2 3" key="1">
    <citation type="submission" date="2021-03" db="EMBL/GenBank/DDBJ databases">
        <title>Whole genome sequence of Jiella sp. MQZ13P-4.</title>
        <authorList>
            <person name="Tuo L."/>
        </authorList>
    </citation>
    <scope>NUCLEOTIDE SEQUENCE [LARGE SCALE GENOMIC DNA]</scope>
    <source>
        <strain evidence="2 3">MQZ13P-4</strain>
    </source>
</reference>
<dbReference type="PROSITE" id="PS51208">
    <property type="entry name" value="AUTOTRANSPORTER"/>
    <property type="match status" value="1"/>
</dbReference>
<keyword evidence="3" id="KW-1185">Reference proteome</keyword>
<dbReference type="SMART" id="SM00869">
    <property type="entry name" value="Autotransporter"/>
    <property type="match status" value="1"/>
</dbReference>
<dbReference type="Gene3D" id="2.40.128.130">
    <property type="entry name" value="Autotransporter beta-domain"/>
    <property type="match status" value="1"/>
</dbReference>
<dbReference type="EMBL" id="JAFMPY010000041">
    <property type="protein sequence ID" value="MBO0906392.1"/>
    <property type="molecule type" value="Genomic_DNA"/>
</dbReference>
<protein>
    <submittedName>
        <fullName evidence="2">Autotransporter outer membrane beta-barrel domain-containing protein</fullName>
    </submittedName>
</protein>
<organism evidence="2 3">
    <name type="scientific">Jiella sonneratiae</name>
    <dbReference type="NCBI Taxonomy" id="2816856"/>
    <lineage>
        <taxon>Bacteria</taxon>
        <taxon>Pseudomonadati</taxon>
        <taxon>Pseudomonadota</taxon>
        <taxon>Alphaproteobacteria</taxon>
        <taxon>Hyphomicrobiales</taxon>
        <taxon>Aurantimonadaceae</taxon>
        <taxon>Jiella</taxon>
    </lineage>
</organism>
<dbReference type="Pfam" id="PF03797">
    <property type="entry name" value="Autotransporter"/>
    <property type="match status" value="1"/>
</dbReference>